<comment type="caution">
    <text evidence="2">The sequence shown here is derived from an EMBL/GenBank/DDBJ whole genome shotgun (WGS) entry which is preliminary data.</text>
</comment>
<evidence type="ECO:0000256" key="1">
    <source>
        <dbReference type="SAM" id="MobiDB-lite"/>
    </source>
</evidence>
<accession>A0AAD4EXM2</accession>
<keyword evidence="3" id="KW-1185">Reference proteome</keyword>
<protein>
    <submittedName>
        <fullName evidence="2">Uncharacterized protein</fullName>
    </submittedName>
</protein>
<dbReference type="EMBL" id="JAHCVI010000002">
    <property type="protein sequence ID" value="KAG7289240.1"/>
    <property type="molecule type" value="Genomic_DNA"/>
</dbReference>
<dbReference type="CDD" id="cd12148">
    <property type="entry name" value="fungal_TF_MHR"/>
    <property type="match status" value="1"/>
</dbReference>
<feature type="compositionally biased region" description="Basic and acidic residues" evidence="1">
    <location>
        <begin position="357"/>
        <end position="374"/>
    </location>
</feature>
<evidence type="ECO:0000313" key="3">
    <source>
        <dbReference type="Proteomes" id="UP001197093"/>
    </source>
</evidence>
<name>A0AAD4EXM2_9PEZI</name>
<sequence>MRIRLELLEKLLSDLQSLSDEDAERLYHRVRSASAEDIVSLCREAETTWAGVQSFFNSCGKLFHVFSKQQMEGYYRAVFGSDGTADTSQKLAICCLYSCAAVGIQYTPGDFEKGMEAVFHDVSRRFFPEVMEERPLDTIKVCTLYAMYNILNKATVALAYVDDWPPLVRWSLYHLHLLYNGAFMLVYRRIAAHCVRLQRTGQELAGASPNLTLQSLIEQGVTSARDTARIVTLLLNEQGVFKRCWIVIVAQRQLHRFPPLSWKEDMERAQQCIDVLGYCDPTTANESQPHILDGLDWDFNKVAPFRWDTSSMGILKGGEAAVEQQNCFLDSEGPSGWTVAEDLEVDADVDGCGQRSEQAEAEVKGGNRTVNKEK</sequence>
<dbReference type="AlphaFoldDB" id="A0AAD4EXM2"/>
<gene>
    <name evidence="2" type="ORF">NEMBOFW57_005605</name>
</gene>
<proteinExistence type="predicted"/>
<organism evidence="2 3">
    <name type="scientific">Staphylotrichum longicolle</name>
    <dbReference type="NCBI Taxonomy" id="669026"/>
    <lineage>
        <taxon>Eukaryota</taxon>
        <taxon>Fungi</taxon>
        <taxon>Dikarya</taxon>
        <taxon>Ascomycota</taxon>
        <taxon>Pezizomycotina</taxon>
        <taxon>Sordariomycetes</taxon>
        <taxon>Sordariomycetidae</taxon>
        <taxon>Sordariales</taxon>
        <taxon>Chaetomiaceae</taxon>
        <taxon>Staphylotrichum</taxon>
    </lineage>
</organism>
<evidence type="ECO:0000313" key="2">
    <source>
        <dbReference type="EMBL" id="KAG7289240.1"/>
    </source>
</evidence>
<reference evidence="2" key="1">
    <citation type="submission" date="2023-02" db="EMBL/GenBank/DDBJ databases">
        <authorList>
            <person name="Palmer J.M."/>
        </authorList>
    </citation>
    <scope>NUCLEOTIDE SEQUENCE</scope>
    <source>
        <strain evidence="2">FW57</strain>
    </source>
</reference>
<dbReference type="Proteomes" id="UP001197093">
    <property type="component" value="Unassembled WGS sequence"/>
</dbReference>
<feature type="region of interest" description="Disordered" evidence="1">
    <location>
        <begin position="354"/>
        <end position="374"/>
    </location>
</feature>